<dbReference type="OrthoDB" id="1523230at2"/>
<evidence type="ECO:0000259" key="9">
    <source>
        <dbReference type="Pfam" id="PF01048"/>
    </source>
</evidence>
<dbReference type="PANTHER" id="PTHR11904">
    <property type="entry name" value="METHYLTHIOADENOSINE/PURINE NUCLEOSIDE PHOSPHORYLASE"/>
    <property type="match status" value="1"/>
</dbReference>
<feature type="binding site" evidence="8">
    <location>
        <position position="206"/>
    </location>
    <ligand>
        <name>phosphate</name>
        <dbReference type="ChEBI" id="CHEBI:43474"/>
    </ligand>
</feature>
<comment type="catalytic activity">
    <reaction evidence="6">
        <text>a purine 2'-deoxy-D-ribonucleoside + phosphate = a purine nucleobase + 2-deoxy-alpha-D-ribose 1-phosphate</text>
        <dbReference type="Rhea" id="RHEA:36431"/>
        <dbReference type="ChEBI" id="CHEBI:26386"/>
        <dbReference type="ChEBI" id="CHEBI:43474"/>
        <dbReference type="ChEBI" id="CHEBI:57259"/>
        <dbReference type="ChEBI" id="CHEBI:142361"/>
        <dbReference type="EC" id="2.4.2.1"/>
    </reaction>
</comment>
<evidence type="ECO:0000256" key="5">
    <source>
        <dbReference type="ARBA" id="ARBA00022679"/>
    </source>
</evidence>
<accession>A0A1G6RHA7</accession>
<dbReference type="GO" id="GO:0009116">
    <property type="term" value="P:nucleoside metabolic process"/>
    <property type="evidence" value="ECO:0007669"/>
    <property type="project" value="InterPro"/>
</dbReference>
<feature type="binding site" evidence="8">
    <location>
        <position position="108"/>
    </location>
    <ligand>
        <name>phosphate</name>
        <dbReference type="ChEBI" id="CHEBI:43474"/>
    </ligand>
</feature>
<dbReference type="InterPro" id="IPR011270">
    <property type="entry name" value="Pur_Nuc_Pase_Ino/Guo-sp"/>
</dbReference>
<dbReference type="InterPro" id="IPR000845">
    <property type="entry name" value="Nucleoside_phosphorylase_d"/>
</dbReference>
<dbReference type="STRING" id="2741.SAMN04489866_10128"/>
<evidence type="ECO:0000256" key="7">
    <source>
        <dbReference type="PIRNR" id="PIRNR000477"/>
    </source>
</evidence>
<evidence type="ECO:0000256" key="3">
    <source>
        <dbReference type="ARBA" id="ARBA00006751"/>
    </source>
</evidence>
<reference evidence="10 11" key="1">
    <citation type="submission" date="2016-10" db="EMBL/GenBank/DDBJ databases">
        <authorList>
            <person name="de Groot N.N."/>
        </authorList>
    </citation>
    <scope>NUCLEOTIDE SEQUENCE [LARGE SCALE GENOMIC DNA]</scope>
    <source>
        <strain evidence="10 11">DSM 20475</strain>
    </source>
</reference>
<evidence type="ECO:0000313" key="11">
    <source>
        <dbReference type="Proteomes" id="UP000198995"/>
    </source>
</evidence>
<keyword evidence="11" id="KW-1185">Reference proteome</keyword>
<feature type="binding site" evidence="8">
    <location>
        <position position="187"/>
    </location>
    <ligand>
        <name>a purine D-ribonucleoside</name>
        <dbReference type="ChEBI" id="CHEBI:142355"/>
    </ligand>
</feature>
<evidence type="ECO:0000256" key="4">
    <source>
        <dbReference type="ARBA" id="ARBA00022676"/>
    </source>
</evidence>
<sequence>MDQVLSVALQPIIDAGPRIGIVLGSGLNNFAEEINNAISIPYTDIPGLKASTAPGHRGRFVVGHLSGVPVLAMQGRLHYYEGYQMSDVVYPIRLMHRLGIRTLLLSNAAGGINENFSVGDLMLIKDHINFMGTNPLIGPVQADELRFPDMTYGYDPGLQDIFRNAAADLGISLCEGVYLGTSGPSYETPAEIRAFRSLGADAVGMSTVPEVITANALKMKVAAVSCIANMAAGILPERLTEEDVLAAGKLVEKKFSALLRRAVESLEE</sequence>
<dbReference type="NCBIfam" id="TIGR01700">
    <property type="entry name" value="PNPH"/>
    <property type="match status" value="1"/>
</dbReference>
<organism evidence="10 11">
    <name type="scientific">Peptococcus niger</name>
    <dbReference type="NCBI Taxonomy" id="2741"/>
    <lineage>
        <taxon>Bacteria</taxon>
        <taxon>Bacillati</taxon>
        <taxon>Bacillota</taxon>
        <taxon>Clostridia</taxon>
        <taxon>Eubacteriales</taxon>
        <taxon>Peptococcaceae</taxon>
        <taxon>Peptococcus</taxon>
    </lineage>
</organism>
<dbReference type="InterPro" id="IPR011268">
    <property type="entry name" value="Purine_phosphorylase"/>
</dbReference>
<comment type="function">
    <text evidence="1">The purine nucleoside phosphorylases catalyze the phosphorolytic breakdown of the N-glycosidic bond in the beta-(deoxy)ribonucleoside molecules, with the formation of the corresponding free purine bases and pentose-1-phosphate. Cleaves guanosine, inosine, 2'-deoxyguanosine and 2'-deoxyinosine.</text>
</comment>
<evidence type="ECO:0000256" key="1">
    <source>
        <dbReference type="ARBA" id="ARBA00002678"/>
    </source>
</evidence>
<dbReference type="UniPathway" id="UPA00606"/>
<dbReference type="AlphaFoldDB" id="A0A1G6RHA7"/>
<feature type="binding site" evidence="8">
    <location>
        <position position="229"/>
    </location>
    <ligand>
        <name>a purine D-ribonucleoside</name>
        <dbReference type="ChEBI" id="CHEBI:142355"/>
    </ligand>
</feature>
<evidence type="ECO:0000256" key="6">
    <source>
        <dbReference type="ARBA" id="ARBA00048556"/>
    </source>
</evidence>
<evidence type="ECO:0000256" key="2">
    <source>
        <dbReference type="ARBA" id="ARBA00005058"/>
    </source>
</evidence>
<dbReference type="SUPFAM" id="SSF53167">
    <property type="entry name" value="Purine and uridine phosphorylases"/>
    <property type="match status" value="1"/>
</dbReference>
<dbReference type="Gene3D" id="3.40.50.1580">
    <property type="entry name" value="Nucleoside phosphorylase domain"/>
    <property type="match status" value="1"/>
</dbReference>
<protein>
    <recommendedName>
        <fullName evidence="7">Purine nucleoside phosphorylase</fullName>
        <ecNumber evidence="7">2.4.2.1</ecNumber>
    </recommendedName>
    <alternativeName>
        <fullName evidence="7">Inosine-guanosine phosphorylase</fullName>
    </alternativeName>
</protein>
<dbReference type="Pfam" id="PF01048">
    <property type="entry name" value="PNP_UDP_1"/>
    <property type="match status" value="1"/>
</dbReference>
<proteinExistence type="inferred from homology"/>
<evidence type="ECO:0000256" key="8">
    <source>
        <dbReference type="PIRSR" id="PIRSR000477-2"/>
    </source>
</evidence>
<evidence type="ECO:0000313" key="10">
    <source>
        <dbReference type="EMBL" id="SDD04040.1"/>
    </source>
</evidence>
<dbReference type="CDD" id="cd09009">
    <property type="entry name" value="PNP-EcPNPII_like"/>
    <property type="match status" value="1"/>
</dbReference>
<comment type="pathway">
    <text evidence="2 7">Purine metabolism; purine nucleoside salvage.</text>
</comment>
<dbReference type="RefSeq" id="WP_091790732.1">
    <property type="nucleotide sequence ID" value="NZ_FNAF01000001.1"/>
</dbReference>
<gene>
    <name evidence="10" type="ORF">SAMN04489866_10128</name>
</gene>
<feature type="domain" description="Nucleoside phosphorylase" evidence="9">
    <location>
        <begin position="18"/>
        <end position="264"/>
    </location>
</feature>
<dbReference type="EC" id="2.4.2.1" evidence="7"/>
<feature type="binding site" evidence="8">
    <location>
        <position position="25"/>
    </location>
    <ligand>
        <name>phosphate</name>
        <dbReference type="ChEBI" id="CHEBI:43474"/>
    </ligand>
</feature>
<dbReference type="PANTHER" id="PTHR11904:SF9">
    <property type="entry name" value="PURINE NUCLEOSIDE PHOSPHORYLASE-RELATED"/>
    <property type="match status" value="1"/>
</dbReference>
<name>A0A1G6RHA7_PEPNI</name>
<dbReference type="GO" id="GO:0005737">
    <property type="term" value="C:cytoplasm"/>
    <property type="evidence" value="ECO:0007669"/>
    <property type="project" value="TreeGrafter"/>
</dbReference>
<feature type="binding site" evidence="8">
    <location>
        <position position="56"/>
    </location>
    <ligand>
        <name>phosphate</name>
        <dbReference type="ChEBI" id="CHEBI:43474"/>
    </ligand>
</feature>
<comment type="similarity">
    <text evidence="3 7">Belongs to the PNP/MTAP phosphorylase family.</text>
</comment>
<dbReference type="PIRSF" id="PIRSF000477">
    <property type="entry name" value="PurNPase"/>
    <property type="match status" value="1"/>
</dbReference>
<dbReference type="Proteomes" id="UP000198995">
    <property type="component" value="Unassembled WGS sequence"/>
</dbReference>
<dbReference type="NCBIfam" id="TIGR01697">
    <property type="entry name" value="PNPH-PUNA-XAPA"/>
    <property type="match status" value="1"/>
</dbReference>
<feature type="binding site" evidence="8">
    <location>
        <begin position="76"/>
        <end position="78"/>
    </location>
    <ligand>
        <name>phosphate</name>
        <dbReference type="ChEBI" id="CHEBI:43474"/>
    </ligand>
</feature>
<dbReference type="EMBL" id="FNAF01000001">
    <property type="protein sequence ID" value="SDD04040.1"/>
    <property type="molecule type" value="Genomic_DNA"/>
</dbReference>
<dbReference type="InterPro" id="IPR035994">
    <property type="entry name" value="Nucleoside_phosphorylase_sf"/>
</dbReference>
<dbReference type="NCBIfam" id="NF006054">
    <property type="entry name" value="PRK08202.1"/>
    <property type="match status" value="1"/>
</dbReference>
<keyword evidence="5 7" id="KW-0808">Transferase</keyword>
<keyword evidence="4 7" id="KW-0328">Glycosyltransferase</keyword>
<dbReference type="GO" id="GO:0004731">
    <property type="term" value="F:purine-nucleoside phosphorylase activity"/>
    <property type="evidence" value="ECO:0007669"/>
    <property type="project" value="UniProtKB-EC"/>
</dbReference>